<organism evidence="1 2">
    <name type="scientific">Paracoccus stylophorae</name>
    <dbReference type="NCBI Taxonomy" id="659350"/>
    <lineage>
        <taxon>Bacteria</taxon>
        <taxon>Pseudomonadati</taxon>
        <taxon>Pseudomonadota</taxon>
        <taxon>Alphaproteobacteria</taxon>
        <taxon>Rhodobacterales</taxon>
        <taxon>Paracoccaceae</taxon>
        <taxon>Paracoccus</taxon>
    </lineage>
</organism>
<evidence type="ECO:0000313" key="1">
    <source>
        <dbReference type="EMBL" id="WCR11063.1"/>
    </source>
</evidence>
<dbReference type="EMBL" id="CP067134">
    <property type="protein sequence ID" value="WCR11063.1"/>
    <property type="molecule type" value="Genomic_DNA"/>
</dbReference>
<name>A0ABY7SX52_9RHOB</name>
<sequence length="98" mass="10360">MAEHARIERTARRLGHGSAAAFLRQTGMDEDTIPPNRARSVGFLGMVGGWLAEAEQALSAAGRGADAARARDRARAVAAFLRQMMEDADAGEGDPHAS</sequence>
<dbReference type="RefSeq" id="WP_272860658.1">
    <property type="nucleotide sequence ID" value="NZ_CP067134.1"/>
</dbReference>
<keyword evidence="2" id="KW-1185">Reference proteome</keyword>
<dbReference type="Proteomes" id="UP001218412">
    <property type="component" value="Chromosome"/>
</dbReference>
<protein>
    <submittedName>
        <fullName evidence="1">Uncharacterized protein</fullName>
    </submittedName>
</protein>
<evidence type="ECO:0000313" key="2">
    <source>
        <dbReference type="Proteomes" id="UP001218412"/>
    </source>
</evidence>
<gene>
    <name evidence="1" type="ORF">JHW45_01205</name>
</gene>
<accession>A0ABY7SX52</accession>
<reference evidence="1 2" key="1">
    <citation type="submission" date="2021-01" db="EMBL/GenBank/DDBJ databases">
        <title>Biogeographic distribution of Paracoccus.</title>
        <authorList>
            <person name="Hollensteiner J."/>
            <person name="Leineberger J."/>
            <person name="Brinkhoff T."/>
            <person name="Daniel R."/>
        </authorList>
    </citation>
    <scope>NUCLEOTIDE SEQUENCE [LARGE SCALE GENOMIC DNA]</scope>
    <source>
        <strain evidence="1 2">LMG25392</strain>
    </source>
</reference>
<proteinExistence type="predicted"/>